<sequence length="297" mass="32146">MMETKTLEELRALAQARGLRDYDKLARKELLKLLAEKKSAPAKKSRPTAGTAKPRSRATAKTAARPAEPAPAPPTGAPGPGAYAAVQPAALTRPSPPDRVGGEEERIEEAKYAFVPRGEAPPTSTWATGLTENIEYFPGAREPTLCLLPQKPGILHAYWALPAEMPAPLQLRLCRMSGDGFEILQELALPAASGQWYFHVGEDAEPGGYFVHLGYYDERGEFVTAIHHGIARIPSLYASEHTDRLWRVSEDWFRAMYLRAGGFLRAGRLGWTAAIGSPGGAPGARLAWPGGVSSKPK</sequence>
<reference evidence="2 3" key="1">
    <citation type="journal article" date="2016" name="Nat. Commun.">
        <title>Thousands of microbial genomes shed light on interconnected biogeochemical processes in an aquifer system.</title>
        <authorList>
            <person name="Anantharaman K."/>
            <person name="Brown C.T."/>
            <person name="Hug L.A."/>
            <person name="Sharon I."/>
            <person name="Castelle C.J."/>
            <person name="Probst A.J."/>
            <person name="Thomas B.C."/>
            <person name="Singh A."/>
            <person name="Wilkins M.J."/>
            <person name="Karaoz U."/>
            <person name="Brodie E.L."/>
            <person name="Williams K.H."/>
            <person name="Hubbard S.S."/>
            <person name="Banfield J.F."/>
        </authorList>
    </citation>
    <scope>NUCLEOTIDE SEQUENCE [LARGE SCALE GENOMIC DNA]</scope>
</reference>
<evidence type="ECO:0008006" key="4">
    <source>
        <dbReference type="Google" id="ProtNLM"/>
    </source>
</evidence>
<dbReference type="STRING" id="1817764.A2637_03660"/>
<accession>A0A1F6TPL6</accession>
<feature type="compositionally biased region" description="Pro residues" evidence="1">
    <location>
        <begin position="68"/>
        <end position="77"/>
    </location>
</feature>
<evidence type="ECO:0000256" key="1">
    <source>
        <dbReference type="SAM" id="MobiDB-lite"/>
    </source>
</evidence>
<dbReference type="Pfam" id="PF16258">
    <property type="entry name" value="DUF4912"/>
    <property type="match status" value="1"/>
</dbReference>
<dbReference type="AlphaFoldDB" id="A0A1F6TPL6"/>
<protein>
    <recommendedName>
        <fullName evidence="4">Rho termination factor N-terminal domain-containing protein</fullName>
    </recommendedName>
</protein>
<proteinExistence type="predicted"/>
<dbReference type="InterPro" id="IPR032585">
    <property type="entry name" value="DUF4912"/>
</dbReference>
<gene>
    <name evidence="2" type="ORF">A2637_03660</name>
</gene>
<evidence type="ECO:0000313" key="3">
    <source>
        <dbReference type="Proteomes" id="UP000179360"/>
    </source>
</evidence>
<evidence type="ECO:0000313" key="2">
    <source>
        <dbReference type="EMBL" id="OGI47045.1"/>
    </source>
</evidence>
<organism evidence="2 3">
    <name type="scientific">Candidatus Muproteobacteria bacterium RIFCSPHIGHO2_01_FULL_65_16</name>
    <dbReference type="NCBI Taxonomy" id="1817764"/>
    <lineage>
        <taxon>Bacteria</taxon>
        <taxon>Pseudomonadati</taxon>
        <taxon>Pseudomonadota</taxon>
        <taxon>Candidatus Muproteobacteria</taxon>
    </lineage>
</organism>
<dbReference type="EMBL" id="MFSY01000030">
    <property type="protein sequence ID" value="OGI47045.1"/>
    <property type="molecule type" value="Genomic_DNA"/>
</dbReference>
<feature type="region of interest" description="Disordered" evidence="1">
    <location>
        <begin position="34"/>
        <end position="83"/>
    </location>
</feature>
<name>A0A1F6TPL6_9PROT</name>
<comment type="caution">
    <text evidence="2">The sequence shown here is derived from an EMBL/GenBank/DDBJ whole genome shotgun (WGS) entry which is preliminary data.</text>
</comment>
<feature type="compositionally biased region" description="Low complexity" evidence="1">
    <location>
        <begin position="57"/>
        <end position="67"/>
    </location>
</feature>
<dbReference type="Proteomes" id="UP000179360">
    <property type="component" value="Unassembled WGS sequence"/>
</dbReference>